<dbReference type="CAZy" id="GT4">
    <property type="family name" value="Glycosyltransferase Family 4"/>
</dbReference>
<sequence length="386" mass="45255">MRILLLQESDWITRNPHQQHHLIDRLSVRGHEIRVIDYEIDYRKKGYKIFEKRKIFRNVHKVIPEANVTVIRPSIVKIPILDYISILYFHKKEIKRQIKEFDPDVILGFGILNSFLGVHEAKKHDIPFVYYLIDVLYRLIPENYLQFFGKILMKKIIKESDLVLAINKRLAQFAIDLGSNPKKTKVLGAGIDLSKFDLSLDGREIRKKYGIKDNELLLFFMGYLYEFSGLKELAEELCKKDVNMKLMIVGDGDIYDDLLKIANKCNKIILTGRKKYDEIPKFLAAADICVLPAHKHKIMQDIVPIKIYEYMAMAKPVIATRLPGIVMEFNKGNGVFYVDKPEETIDLARKIDIEKEGIKARRYVEKRDWEKITDKFEKILKNLLER</sequence>
<name>E3GWA7_METFV</name>
<evidence type="ECO:0000259" key="1">
    <source>
        <dbReference type="Pfam" id="PF00534"/>
    </source>
</evidence>
<dbReference type="PANTHER" id="PTHR12526:SF622">
    <property type="entry name" value="GLYCOSYLTRANSFERASE (GROUP I)"/>
    <property type="match status" value="1"/>
</dbReference>
<evidence type="ECO:0000313" key="4">
    <source>
        <dbReference type="Proteomes" id="UP000002315"/>
    </source>
</evidence>
<dbReference type="SUPFAM" id="SSF53756">
    <property type="entry name" value="UDP-Glycosyltransferase/glycogen phosphorylase"/>
    <property type="match status" value="1"/>
</dbReference>
<evidence type="ECO:0000313" key="3">
    <source>
        <dbReference type="EMBL" id="ADP77872.1"/>
    </source>
</evidence>
<dbReference type="Proteomes" id="UP000002315">
    <property type="component" value="Chromosome"/>
</dbReference>
<keyword evidence="3" id="KW-0808">Transferase</keyword>
<dbReference type="HOGENOM" id="CLU_705170_0_0_2"/>
<organism evidence="3 4">
    <name type="scientific">Methanothermus fervidus (strain ATCC 43054 / DSM 2088 / JCM 10308 / V24 S)</name>
    <dbReference type="NCBI Taxonomy" id="523846"/>
    <lineage>
        <taxon>Archaea</taxon>
        <taxon>Methanobacteriati</taxon>
        <taxon>Methanobacteriota</taxon>
        <taxon>Methanomada group</taxon>
        <taxon>Methanobacteria</taxon>
        <taxon>Methanobacteriales</taxon>
        <taxon>Methanothermaceae</taxon>
        <taxon>Methanothermus</taxon>
    </lineage>
</organism>
<evidence type="ECO:0000259" key="2">
    <source>
        <dbReference type="Pfam" id="PF13439"/>
    </source>
</evidence>
<accession>E3GWA7</accession>
<dbReference type="InterPro" id="IPR028098">
    <property type="entry name" value="Glyco_trans_4-like_N"/>
</dbReference>
<protein>
    <submittedName>
        <fullName evidence="3">Glycosyl transferase group 1</fullName>
    </submittedName>
</protein>
<reference evidence="3 4" key="1">
    <citation type="journal article" date="2010" name="Stand. Genomic Sci.">
        <title>Complete genome sequence of Methanothermus fervidus type strain (V24S).</title>
        <authorList>
            <person name="Anderson I."/>
            <person name="Djao O.D."/>
            <person name="Misra M."/>
            <person name="Chertkov O."/>
            <person name="Nolan M."/>
            <person name="Lucas S."/>
            <person name="Lapidus A."/>
            <person name="Del Rio T.G."/>
            <person name="Tice H."/>
            <person name="Cheng J.F."/>
            <person name="Tapia R."/>
            <person name="Han C."/>
            <person name="Goodwin L."/>
            <person name="Pitluck S."/>
            <person name="Liolios K."/>
            <person name="Ivanova N."/>
            <person name="Mavromatis K."/>
            <person name="Mikhailova N."/>
            <person name="Pati A."/>
            <person name="Brambilla E."/>
            <person name="Chen A."/>
            <person name="Palaniappan K."/>
            <person name="Land M."/>
            <person name="Hauser L."/>
            <person name="Chang Y.J."/>
            <person name="Jeffries C.D."/>
            <person name="Sikorski J."/>
            <person name="Spring S."/>
            <person name="Rohde M."/>
            <person name="Eichinger K."/>
            <person name="Huber H."/>
            <person name="Wirth R."/>
            <person name="Goker M."/>
            <person name="Detter J.C."/>
            <person name="Woyke T."/>
            <person name="Bristow J."/>
            <person name="Eisen J.A."/>
            <person name="Markowitz V."/>
            <person name="Hugenholtz P."/>
            <person name="Klenk H.P."/>
            <person name="Kyrpides N.C."/>
        </authorList>
    </citation>
    <scope>NUCLEOTIDE SEQUENCE [LARGE SCALE GENOMIC DNA]</scope>
    <source>
        <strain evidence="4">ATCC 43054 / DSM 2088 / JCM 10308 / V24 S</strain>
    </source>
</reference>
<dbReference type="STRING" id="523846.Mfer_1078"/>
<dbReference type="InterPro" id="IPR001296">
    <property type="entry name" value="Glyco_trans_1"/>
</dbReference>
<dbReference type="Pfam" id="PF13439">
    <property type="entry name" value="Glyco_transf_4"/>
    <property type="match status" value="1"/>
</dbReference>
<dbReference type="Pfam" id="PF00534">
    <property type="entry name" value="Glycos_transf_1"/>
    <property type="match status" value="1"/>
</dbReference>
<feature type="domain" description="Glycosyltransferase subfamily 4-like N-terminal" evidence="2">
    <location>
        <begin position="20"/>
        <end position="194"/>
    </location>
</feature>
<dbReference type="EMBL" id="CP002278">
    <property type="protein sequence ID" value="ADP77872.1"/>
    <property type="molecule type" value="Genomic_DNA"/>
</dbReference>
<dbReference type="PANTHER" id="PTHR12526">
    <property type="entry name" value="GLYCOSYLTRANSFERASE"/>
    <property type="match status" value="1"/>
</dbReference>
<feature type="domain" description="Glycosyl transferase family 1" evidence="1">
    <location>
        <begin position="203"/>
        <end position="352"/>
    </location>
</feature>
<proteinExistence type="predicted"/>
<keyword evidence="4" id="KW-1185">Reference proteome</keyword>
<gene>
    <name evidence="3" type="ordered locus">Mfer_1078</name>
</gene>
<dbReference type="CDD" id="cd03801">
    <property type="entry name" value="GT4_PimA-like"/>
    <property type="match status" value="1"/>
</dbReference>
<dbReference type="AlphaFoldDB" id="E3GWA7"/>
<dbReference type="KEGG" id="mfv:Mfer_1078"/>
<dbReference type="GO" id="GO:0016757">
    <property type="term" value="F:glycosyltransferase activity"/>
    <property type="evidence" value="ECO:0007669"/>
    <property type="project" value="InterPro"/>
</dbReference>
<dbReference type="Gene3D" id="3.40.50.2000">
    <property type="entry name" value="Glycogen Phosphorylase B"/>
    <property type="match status" value="2"/>
</dbReference>
<dbReference type="OrthoDB" id="132546at2157"/>